<dbReference type="PANTHER" id="PTHR10398">
    <property type="entry name" value="AFADIN"/>
    <property type="match status" value="1"/>
</dbReference>
<evidence type="ECO:0000313" key="1">
    <source>
        <dbReference type="EMBL" id="LAA80800.1"/>
    </source>
</evidence>
<accession>A0A2D4I986</accession>
<protein>
    <submittedName>
        <fullName evidence="1">Uncharacterized protein</fullName>
    </submittedName>
</protein>
<organism evidence="1">
    <name type="scientific">Micrurus lemniscatus lemniscatus</name>
    <dbReference type="NCBI Taxonomy" id="129467"/>
    <lineage>
        <taxon>Eukaryota</taxon>
        <taxon>Metazoa</taxon>
        <taxon>Chordata</taxon>
        <taxon>Craniata</taxon>
        <taxon>Vertebrata</taxon>
        <taxon>Euteleostomi</taxon>
        <taxon>Lepidosauria</taxon>
        <taxon>Squamata</taxon>
        <taxon>Bifurcata</taxon>
        <taxon>Unidentata</taxon>
        <taxon>Episquamata</taxon>
        <taxon>Toxicofera</taxon>
        <taxon>Serpentes</taxon>
        <taxon>Colubroidea</taxon>
        <taxon>Elapidae</taxon>
        <taxon>Elapinae</taxon>
        <taxon>Micrurus</taxon>
    </lineage>
</organism>
<dbReference type="GO" id="GO:0032880">
    <property type="term" value="P:regulation of protein localization"/>
    <property type="evidence" value="ECO:0007669"/>
    <property type="project" value="TreeGrafter"/>
</dbReference>
<dbReference type="GO" id="GO:0050839">
    <property type="term" value="F:cell adhesion molecule binding"/>
    <property type="evidence" value="ECO:0007669"/>
    <property type="project" value="TreeGrafter"/>
</dbReference>
<dbReference type="EMBL" id="IACK01081762">
    <property type="protein sequence ID" value="LAA80800.1"/>
    <property type="molecule type" value="Transcribed_RNA"/>
</dbReference>
<name>A0A2D4I986_MICLE</name>
<dbReference type="GO" id="GO:0005912">
    <property type="term" value="C:adherens junction"/>
    <property type="evidence" value="ECO:0007669"/>
    <property type="project" value="TreeGrafter"/>
</dbReference>
<dbReference type="AlphaFoldDB" id="A0A2D4I986"/>
<dbReference type="InterPro" id="IPR028842">
    <property type="entry name" value="Afadin"/>
</dbReference>
<reference evidence="1" key="1">
    <citation type="submission" date="2017-07" db="EMBL/GenBank/DDBJ databases">
        <authorList>
            <person name="Mikheyev A."/>
            <person name="Grau M."/>
        </authorList>
    </citation>
    <scope>NUCLEOTIDE SEQUENCE</scope>
    <source>
        <tissue evidence="1">Venom_gland</tissue>
    </source>
</reference>
<proteinExistence type="predicted"/>
<dbReference type="PANTHER" id="PTHR10398:SF2">
    <property type="entry name" value="AFADIN"/>
    <property type="match status" value="1"/>
</dbReference>
<sequence>MYTTIKQKPLEKSLSLESEINLFSLNWISEDLLSASRLQDGPELILPASVEFRENSEDAFLSAIINYTNSSTVHFKLSPTYVLYMTCRYVLSSQYRPDISPTERTHKVIAIVNKMVKMMEGVIQVSFSLRTY</sequence>
<reference evidence="1" key="2">
    <citation type="submission" date="2017-11" db="EMBL/GenBank/DDBJ databases">
        <title>Coralsnake Venomics: Analyses of Venom Gland Transcriptomes and Proteomes of Six Brazilian Taxa.</title>
        <authorList>
            <person name="Aird S.D."/>
            <person name="Jorge da Silva N."/>
            <person name="Qiu L."/>
            <person name="Villar-Briones A."/>
            <person name="Aparecida-Saddi V."/>
            <person name="Campos-Telles M.P."/>
            <person name="Grau M."/>
            <person name="Mikheyev A.S."/>
        </authorList>
    </citation>
    <scope>NUCLEOTIDE SEQUENCE</scope>
    <source>
        <tissue evidence="1">Venom_gland</tissue>
    </source>
</reference>